<dbReference type="Pfam" id="PF04377">
    <property type="entry name" value="ATE_C"/>
    <property type="match status" value="1"/>
</dbReference>
<dbReference type="HOGENOM" id="CLU_775602_0_0_10"/>
<dbReference type="OrthoDB" id="9782022at2"/>
<dbReference type="KEGG" id="hhy:Halhy_1423"/>
<name>F4KXA9_HALH1</name>
<reference key="2">
    <citation type="submission" date="2011-04" db="EMBL/GenBank/DDBJ databases">
        <title>Complete sequence of chromosome of Haliscomenobacter hydrossis DSM 1100.</title>
        <authorList>
            <consortium name="US DOE Joint Genome Institute (JGI-PGF)"/>
            <person name="Lucas S."/>
            <person name="Han J."/>
            <person name="Lapidus A."/>
            <person name="Bruce D."/>
            <person name="Goodwin L."/>
            <person name="Pitluck S."/>
            <person name="Peters L."/>
            <person name="Kyrpides N."/>
            <person name="Mavromatis K."/>
            <person name="Ivanova N."/>
            <person name="Ovchinnikova G."/>
            <person name="Pagani I."/>
            <person name="Daligault H."/>
            <person name="Detter J.C."/>
            <person name="Han C."/>
            <person name="Land M."/>
            <person name="Hauser L."/>
            <person name="Markowitz V."/>
            <person name="Cheng J.-F."/>
            <person name="Hugenholtz P."/>
            <person name="Woyke T."/>
            <person name="Wu D."/>
            <person name="Verbarg S."/>
            <person name="Frueling A."/>
            <person name="Brambilla E."/>
            <person name="Klenk H.-P."/>
            <person name="Eisen J.A."/>
        </authorList>
    </citation>
    <scope>NUCLEOTIDE SEQUENCE</scope>
    <source>
        <strain>DSM 1100</strain>
    </source>
</reference>
<dbReference type="InterPro" id="IPR016181">
    <property type="entry name" value="Acyl_CoA_acyltransferase"/>
</dbReference>
<feature type="domain" description="N-end rule aminoacyl transferase C-terminal" evidence="1">
    <location>
        <begin position="88"/>
        <end position="198"/>
    </location>
</feature>
<dbReference type="SUPFAM" id="SSF55729">
    <property type="entry name" value="Acyl-CoA N-acyltransferases (Nat)"/>
    <property type="match status" value="1"/>
</dbReference>
<dbReference type="PANTHER" id="PTHR21367:SF1">
    <property type="entry name" value="ARGINYL-TRNA--PROTEIN TRANSFERASE 1"/>
    <property type="match status" value="1"/>
</dbReference>
<dbReference type="Proteomes" id="UP000008461">
    <property type="component" value="Chromosome"/>
</dbReference>
<keyword evidence="2" id="KW-0808">Transferase</keyword>
<proteinExistence type="predicted"/>
<dbReference type="STRING" id="760192.Halhy_1423"/>
<organism evidence="2 3">
    <name type="scientific">Haliscomenobacter hydrossis (strain ATCC 27775 / DSM 1100 / LMG 10767 / O)</name>
    <dbReference type="NCBI Taxonomy" id="760192"/>
    <lineage>
        <taxon>Bacteria</taxon>
        <taxon>Pseudomonadati</taxon>
        <taxon>Bacteroidota</taxon>
        <taxon>Saprospiria</taxon>
        <taxon>Saprospirales</taxon>
        <taxon>Haliscomenobacteraceae</taxon>
        <taxon>Haliscomenobacter</taxon>
    </lineage>
</organism>
<dbReference type="GO" id="GO:0005737">
    <property type="term" value="C:cytoplasm"/>
    <property type="evidence" value="ECO:0007669"/>
    <property type="project" value="TreeGrafter"/>
</dbReference>
<dbReference type="GO" id="GO:0004057">
    <property type="term" value="F:arginyl-tRNA--protein transferase activity"/>
    <property type="evidence" value="ECO:0007669"/>
    <property type="project" value="InterPro"/>
</dbReference>
<protein>
    <submittedName>
        <fullName evidence="2">Arginine-tRNA-protein transferase domain protein</fullName>
    </submittedName>
</protein>
<evidence type="ECO:0000313" key="3">
    <source>
        <dbReference type="Proteomes" id="UP000008461"/>
    </source>
</evidence>
<dbReference type="RefSeq" id="WP_013763871.1">
    <property type="nucleotide sequence ID" value="NC_015510.1"/>
</dbReference>
<keyword evidence="3" id="KW-1185">Reference proteome</keyword>
<dbReference type="InterPro" id="IPR007472">
    <property type="entry name" value="N-end_Aminoacyl_Trfase_C"/>
</dbReference>
<dbReference type="eggNOG" id="COG2935">
    <property type="taxonomic scope" value="Bacteria"/>
</dbReference>
<dbReference type="PANTHER" id="PTHR21367">
    <property type="entry name" value="ARGININE-TRNA-PROTEIN TRANSFERASE 1"/>
    <property type="match status" value="1"/>
</dbReference>
<evidence type="ECO:0000259" key="1">
    <source>
        <dbReference type="Pfam" id="PF04377"/>
    </source>
</evidence>
<accession>F4KXA9</accession>
<dbReference type="InterPro" id="IPR030700">
    <property type="entry name" value="N-end_Aminoacyl_Trfase"/>
</dbReference>
<reference evidence="2 3" key="1">
    <citation type="journal article" date="2011" name="Stand. Genomic Sci.">
        <title>Complete genome sequence of Haliscomenobacter hydrossis type strain (O).</title>
        <authorList>
            <consortium name="US DOE Joint Genome Institute (JGI-PGF)"/>
            <person name="Daligault H."/>
            <person name="Lapidus A."/>
            <person name="Zeytun A."/>
            <person name="Nolan M."/>
            <person name="Lucas S."/>
            <person name="Del Rio T.G."/>
            <person name="Tice H."/>
            <person name="Cheng J.F."/>
            <person name="Tapia R."/>
            <person name="Han C."/>
            <person name="Goodwin L."/>
            <person name="Pitluck S."/>
            <person name="Liolios K."/>
            <person name="Pagani I."/>
            <person name="Ivanova N."/>
            <person name="Huntemann M."/>
            <person name="Mavromatis K."/>
            <person name="Mikhailova N."/>
            <person name="Pati A."/>
            <person name="Chen A."/>
            <person name="Palaniappan K."/>
            <person name="Land M."/>
            <person name="Hauser L."/>
            <person name="Brambilla E.M."/>
            <person name="Rohde M."/>
            <person name="Verbarg S."/>
            <person name="Goker M."/>
            <person name="Bristow J."/>
            <person name="Eisen J.A."/>
            <person name="Markowitz V."/>
            <person name="Hugenholtz P."/>
            <person name="Kyrpides N.C."/>
            <person name="Klenk H.P."/>
            <person name="Woyke T."/>
        </authorList>
    </citation>
    <scope>NUCLEOTIDE SEQUENCE [LARGE SCALE GENOMIC DNA]</scope>
    <source>
        <strain evidence="3">ATCC 27775 / DSM 1100 / LMG 10767 / O</strain>
    </source>
</reference>
<dbReference type="EMBL" id="CP002691">
    <property type="protein sequence ID" value="AEE49317.1"/>
    <property type="molecule type" value="Genomic_DNA"/>
</dbReference>
<sequence length="357" mass="42202">MFAIKHYPEQIKGKELDDYLANGWYRMGQTIFTTHFLCFGEAFYSAIWVRLDLEKHEFSKSLRKIIKRNNERFQFHFGKAVIDISRENLYQRYRVTFPGMIAPSILDSLQDGEHFNVYNTYEFTVYDGDKLIAVSYFDLGRNSIASILGFYDPDYKAYSLGLYTMLMEVEYGKIQQFKYFYPGYVVPGYDRFEYKLRIGDVDYYDLRSGDWLPYAKMSREEIPIYRMRVKLEILRQAALKARLNLPFKFYPLFEANLFGYPSLPFFDYPLMVYGGETAEEDGHYILVFDPRTGQYQLLLCSNFDYSLFYFNDAYTSIFNSERHFAQLILMEQVLESSTSADVVVEALLYEQVKGKVK</sequence>
<dbReference type="AlphaFoldDB" id="F4KXA9"/>
<evidence type="ECO:0000313" key="2">
    <source>
        <dbReference type="EMBL" id="AEE49317.1"/>
    </source>
</evidence>
<gene>
    <name evidence="2" type="ordered locus">Halhy_1423</name>
</gene>